<dbReference type="SUPFAM" id="SSF56219">
    <property type="entry name" value="DNase I-like"/>
    <property type="match status" value="1"/>
</dbReference>
<feature type="domain" description="Endonuclease/exonuclease/phosphatase" evidence="1">
    <location>
        <begin position="99"/>
        <end position="193"/>
    </location>
</feature>
<dbReference type="AlphaFoldDB" id="A0AAD9MZU7"/>
<gene>
    <name evidence="2" type="ORF">LSH36_345g00012</name>
</gene>
<evidence type="ECO:0000259" key="1">
    <source>
        <dbReference type="Pfam" id="PF14529"/>
    </source>
</evidence>
<dbReference type="PANTHER" id="PTHR46670">
    <property type="entry name" value="ENDO/EXONUCLEASE/PHOSPHATASE DOMAIN-CONTAINING PROTEIN"/>
    <property type="match status" value="1"/>
</dbReference>
<dbReference type="Gene3D" id="3.60.10.10">
    <property type="entry name" value="Endonuclease/exonuclease/phosphatase"/>
    <property type="match status" value="1"/>
</dbReference>
<organism evidence="2 3">
    <name type="scientific">Paralvinella palmiformis</name>
    <dbReference type="NCBI Taxonomy" id="53620"/>
    <lineage>
        <taxon>Eukaryota</taxon>
        <taxon>Metazoa</taxon>
        <taxon>Spiralia</taxon>
        <taxon>Lophotrochozoa</taxon>
        <taxon>Annelida</taxon>
        <taxon>Polychaeta</taxon>
        <taxon>Sedentaria</taxon>
        <taxon>Canalipalpata</taxon>
        <taxon>Terebellida</taxon>
        <taxon>Terebelliformia</taxon>
        <taxon>Alvinellidae</taxon>
        <taxon>Paralvinella</taxon>
    </lineage>
</organism>
<dbReference type="GO" id="GO:0003824">
    <property type="term" value="F:catalytic activity"/>
    <property type="evidence" value="ECO:0007669"/>
    <property type="project" value="InterPro"/>
</dbReference>
<dbReference type="Pfam" id="PF14529">
    <property type="entry name" value="Exo_endo_phos_2"/>
    <property type="match status" value="1"/>
</dbReference>
<evidence type="ECO:0000313" key="2">
    <source>
        <dbReference type="EMBL" id="KAK2151927.1"/>
    </source>
</evidence>
<dbReference type="Proteomes" id="UP001208570">
    <property type="component" value="Unassembled WGS sequence"/>
</dbReference>
<comment type="caution">
    <text evidence="2">The sequence shown here is derived from an EMBL/GenBank/DDBJ whole genome shotgun (WGS) entry which is preliminary data.</text>
</comment>
<keyword evidence="3" id="KW-1185">Reference proteome</keyword>
<dbReference type="InterPro" id="IPR036691">
    <property type="entry name" value="Endo/exonu/phosph_ase_sf"/>
</dbReference>
<sequence length="493" mass="56015">MRPRSGKHPKQIGSDALVITETWLTGNVSDQKIVGDVTPAGYSFHHAARIHKKGGGVGILLRDSLKSFENYQLTFISGGISVRVAIIYRLHPTKKNCPKAADFFKEFSGFFYSLPTNSGHLLMLGDFNIHWDCQRNADTKQLADILRSANLRQHVQERTHRHGHILDLAISRDEVNLIKAVSASSMLSDHFLVNINLSLQKQSVSAKVISYRRYKSIDKESFLADLRVSSLVLDPPDDVDHLVDLYDNTLRDIVDQHAPLRTKEMPSRPMLPWYNKNIQAAKRHRRYCERLWIRTSLCVHFEMFKSAYKSGHSTETVLVRVKNDIMMSIDQGFYTFESCHHVSYDSTKKGVTGLLTYLYMADFSSLVSCSCVALLWIFRSGSMVTPKSFFSVRIGLSTLPCGYMPLGIPDQVDNLPFTTTRFPLPERKFSVQRTEITYFACHGIDSDQEKCCMVMNLSPCLSAIRGCATVKSQDFSVRKETEQLQAEYIHIPR</sequence>
<evidence type="ECO:0000313" key="3">
    <source>
        <dbReference type="Proteomes" id="UP001208570"/>
    </source>
</evidence>
<reference evidence="2" key="1">
    <citation type="journal article" date="2023" name="Mol. Biol. Evol.">
        <title>Third-Generation Sequencing Reveals the Adaptive Role of the Epigenome in Three Deep-Sea Polychaetes.</title>
        <authorList>
            <person name="Perez M."/>
            <person name="Aroh O."/>
            <person name="Sun Y."/>
            <person name="Lan Y."/>
            <person name="Juniper S.K."/>
            <person name="Young C.R."/>
            <person name="Angers B."/>
            <person name="Qian P.Y."/>
        </authorList>
    </citation>
    <scope>NUCLEOTIDE SEQUENCE</scope>
    <source>
        <strain evidence="2">P08H-3</strain>
    </source>
</reference>
<proteinExistence type="predicted"/>
<protein>
    <recommendedName>
        <fullName evidence="1">Endonuclease/exonuclease/phosphatase domain-containing protein</fullName>
    </recommendedName>
</protein>
<dbReference type="PANTHER" id="PTHR46670:SF3">
    <property type="entry name" value="ENDONUCLEASE_EXONUCLEASE_PHOSPHATASE DOMAIN-CONTAINING PROTEIN"/>
    <property type="match status" value="1"/>
</dbReference>
<name>A0AAD9MZU7_9ANNE</name>
<dbReference type="EMBL" id="JAODUP010000345">
    <property type="protein sequence ID" value="KAK2151927.1"/>
    <property type="molecule type" value="Genomic_DNA"/>
</dbReference>
<dbReference type="InterPro" id="IPR005135">
    <property type="entry name" value="Endo/exonuclease/phosphatase"/>
</dbReference>
<accession>A0AAD9MZU7</accession>